<evidence type="ECO:0000313" key="3">
    <source>
        <dbReference type="Proteomes" id="UP000199093"/>
    </source>
</evidence>
<sequence>MTKTVTPAEARAALEQAYGYYQPEPRLVPAAEAEPRDDLGAPDYYRAA</sequence>
<protein>
    <submittedName>
        <fullName evidence="2">Uncharacterized protein</fullName>
    </submittedName>
</protein>
<evidence type="ECO:0000313" key="2">
    <source>
        <dbReference type="EMBL" id="SDI53693.1"/>
    </source>
</evidence>
<dbReference type="EMBL" id="FNEJ01000006">
    <property type="protein sequence ID" value="SDI53693.1"/>
    <property type="molecule type" value="Genomic_DNA"/>
</dbReference>
<dbReference type="STRING" id="555512.SAMN04487993_100697"/>
<evidence type="ECO:0000256" key="1">
    <source>
        <dbReference type="SAM" id="MobiDB-lite"/>
    </source>
</evidence>
<accession>A0A1G8LDM1</accession>
<name>A0A1G8LDM1_9RHOB</name>
<reference evidence="3" key="1">
    <citation type="submission" date="2016-10" db="EMBL/GenBank/DDBJ databases">
        <authorList>
            <person name="Varghese N."/>
            <person name="Submissions S."/>
        </authorList>
    </citation>
    <scope>NUCLEOTIDE SEQUENCE [LARGE SCALE GENOMIC DNA]</scope>
    <source>
        <strain evidence="3">DSM 26424</strain>
    </source>
</reference>
<dbReference type="RefSeq" id="WP_165616771.1">
    <property type="nucleotide sequence ID" value="NZ_FNEJ01000006.1"/>
</dbReference>
<dbReference type="Proteomes" id="UP000199093">
    <property type="component" value="Unassembled WGS sequence"/>
</dbReference>
<dbReference type="AlphaFoldDB" id="A0A1G8LDM1"/>
<feature type="region of interest" description="Disordered" evidence="1">
    <location>
        <begin position="25"/>
        <end position="48"/>
    </location>
</feature>
<organism evidence="2 3">
    <name type="scientific">Salipiger marinus</name>
    <dbReference type="NCBI Taxonomy" id="555512"/>
    <lineage>
        <taxon>Bacteria</taxon>
        <taxon>Pseudomonadati</taxon>
        <taxon>Pseudomonadota</taxon>
        <taxon>Alphaproteobacteria</taxon>
        <taxon>Rhodobacterales</taxon>
        <taxon>Roseobacteraceae</taxon>
        <taxon>Salipiger</taxon>
    </lineage>
</organism>
<gene>
    <name evidence="2" type="ORF">SAMN04487993_100697</name>
</gene>
<proteinExistence type="predicted"/>
<keyword evidence="3" id="KW-1185">Reference proteome</keyword>